<evidence type="ECO:0000256" key="9">
    <source>
        <dbReference type="ARBA" id="ARBA00023237"/>
    </source>
</evidence>
<evidence type="ECO:0000313" key="16">
    <source>
        <dbReference type="EMBL" id="MFA9948819.1"/>
    </source>
</evidence>
<keyword evidence="4 10" id="KW-1134">Transmembrane beta strand</keyword>
<keyword evidence="8 16" id="KW-0675">Receptor</keyword>
<evidence type="ECO:0000256" key="6">
    <source>
        <dbReference type="ARBA" id="ARBA00023077"/>
    </source>
</evidence>
<feature type="domain" description="TonB-dependent receptor-like beta-barrel" evidence="14">
    <location>
        <begin position="201"/>
        <end position="646"/>
    </location>
</feature>
<evidence type="ECO:0000256" key="12">
    <source>
        <dbReference type="SAM" id="MobiDB-lite"/>
    </source>
</evidence>
<dbReference type="InterPro" id="IPR039426">
    <property type="entry name" value="TonB-dep_rcpt-like"/>
</dbReference>
<keyword evidence="6 11" id="KW-0798">TonB box</keyword>
<keyword evidence="5 10" id="KW-0812">Transmembrane</keyword>
<organism evidence="16 17">
    <name type="scientific">Dentiradicibacter hellwigii</name>
    <dbReference type="NCBI Taxonomy" id="3149053"/>
    <lineage>
        <taxon>Bacteria</taxon>
        <taxon>Pseudomonadati</taxon>
        <taxon>Pseudomonadota</taxon>
        <taxon>Betaproteobacteria</taxon>
        <taxon>Rhodocyclales</taxon>
        <taxon>Rhodocyclaceae</taxon>
        <taxon>Dentiradicibacter</taxon>
    </lineage>
</organism>
<comment type="subcellular location">
    <subcellularLocation>
        <location evidence="1 10">Cell outer membrane</location>
        <topology evidence="1 10">Multi-pass membrane protein</topology>
    </subcellularLocation>
</comment>
<dbReference type="CDD" id="cd01347">
    <property type="entry name" value="ligand_gated_channel"/>
    <property type="match status" value="1"/>
</dbReference>
<evidence type="ECO:0000256" key="1">
    <source>
        <dbReference type="ARBA" id="ARBA00004571"/>
    </source>
</evidence>
<dbReference type="Gene3D" id="2.170.130.10">
    <property type="entry name" value="TonB-dependent receptor, plug domain"/>
    <property type="match status" value="1"/>
</dbReference>
<keyword evidence="17" id="KW-1185">Reference proteome</keyword>
<keyword evidence="13" id="KW-0732">Signal</keyword>
<dbReference type="Gene3D" id="2.40.170.20">
    <property type="entry name" value="TonB-dependent receptor, beta-barrel domain"/>
    <property type="match status" value="1"/>
</dbReference>
<feature type="chain" id="PRO_5045611840" evidence="13">
    <location>
        <begin position="33"/>
        <end position="695"/>
    </location>
</feature>
<dbReference type="InterPro" id="IPR010100">
    <property type="entry name" value="TonB-dep_Cu_rcpt"/>
</dbReference>
<dbReference type="InterPro" id="IPR012910">
    <property type="entry name" value="Plug_dom"/>
</dbReference>
<sequence>MNTLPYNKISPGCSVILLVTAMLAVGSGMAYAEGTDSSDQPTKAHSDAARQGSASANPSPDDYHTLPPVNVTDRPWTVPGQVNIDTRQPEQPARLTDGASLLKEIPNMSVVRKGQQSGDPVFRGLGGSRLAITANDQFLYGGCGIRMDTPTAYINPQSYDELQVIKGPQTVLKGPGLVAGAVEFIRHPKTYSKPSLDFEAGISAGSFNYYDGFADLSAGNSVAALRTILTASGSDDYEDGSGNKVRSWYKRKSASLNLAVTPTSDLRFELFGDANRSKAKFASLQLDAGKIDRNSFGGKAEIMRITPVVRKITLEAGQSHQDIIMGRQFRGLMAGGNPDRITRNGKASAELNWADANHIIIGADWFSDEHRARRAYTGMPRSKSESSHNLGLFAENTMDLGNGRQWVAGLRHDRTRATAHPGFWNSTLTTPIHTHYNLTAGFSRYEFGLGPWRNYAGLGYTERAPDFWERNRNRDIRPEKSLQLDIGTAYTSERLRINASAFANRIDDYILVETDSPLLNDLAANSFARNIDALRYGFELGAEYVWDRRWKLGGDLAYTWGRNRSDGKPLGQIPPLEGRLRAGYDTEQASLMATLRFAARQSRVAVGQGNVNGVDIGETPGFAVFGIHGHWRFSPAVRLSFGVDNLFNRLYAEHLTKAMQTPEFYNALGINPNAGSNVRINEPGRSLWARIDVKW</sequence>
<feature type="region of interest" description="Disordered" evidence="12">
    <location>
        <begin position="32"/>
        <end position="74"/>
    </location>
</feature>
<dbReference type="InterPro" id="IPR000531">
    <property type="entry name" value="Beta-barrel_TonB"/>
</dbReference>
<feature type="signal peptide" evidence="13">
    <location>
        <begin position="1"/>
        <end position="32"/>
    </location>
</feature>
<dbReference type="Pfam" id="PF00593">
    <property type="entry name" value="TonB_dep_Rec_b-barrel"/>
    <property type="match status" value="1"/>
</dbReference>
<evidence type="ECO:0000256" key="8">
    <source>
        <dbReference type="ARBA" id="ARBA00023170"/>
    </source>
</evidence>
<dbReference type="SUPFAM" id="SSF56935">
    <property type="entry name" value="Porins"/>
    <property type="match status" value="1"/>
</dbReference>
<comment type="similarity">
    <text evidence="2 10 11">Belongs to the TonB-dependent receptor family.</text>
</comment>
<evidence type="ECO:0000256" key="11">
    <source>
        <dbReference type="RuleBase" id="RU003357"/>
    </source>
</evidence>
<dbReference type="InterPro" id="IPR037066">
    <property type="entry name" value="Plug_dom_sf"/>
</dbReference>
<name>A0ABV4UBR2_9RHOO</name>
<evidence type="ECO:0000256" key="13">
    <source>
        <dbReference type="SAM" id="SignalP"/>
    </source>
</evidence>
<evidence type="ECO:0000256" key="7">
    <source>
        <dbReference type="ARBA" id="ARBA00023136"/>
    </source>
</evidence>
<evidence type="ECO:0000256" key="3">
    <source>
        <dbReference type="ARBA" id="ARBA00022448"/>
    </source>
</evidence>
<dbReference type="NCBIfam" id="TIGR01778">
    <property type="entry name" value="TonB-copper"/>
    <property type="match status" value="1"/>
</dbReference>
<dbReference type="PANTHER" id="PTHR30069:SF49">
    <property type="entry name" value="OUTER MEMBRANE PROTEIN C"/>
    <property type="match status" value="1"/>
</dbReference>
<keyword evidence="3 10" id="KW-0813">Transport</keyword>
<dbReference type="PANTHER" id="PTHR30069">
    <property type="entry name" value="TONB-DEPENDENT OUTER MEMBRANE RECEPTOR"/>
    <property type="match status" value="1"/>
</dbReference>
<proteinExistence type="inferred from homology"/>
<evidence type="ECO:0000259" key="15">
    <source>
        <dbReference type="Pfam" id="PF07715"/>
    </source>
</evidence>
<evidence type="ECO:0000259" key="14">
    <source>
        <dbReference type="Pfam" id="PF00593"/>
    </source>
</evidence>
<evidence type="ECO:0000256" key="2">
    <source>
        <dbReference type="ARBA" id="ARBA00009810"/>
    </source>
</evidence>
<evidence type="ECO:0000256" key="4">
    <source>
        <dbReference type="ARBA" id="ARBA00022452"/>
    </source>
</evidence>
<evidence type="ECO:0000313" key="17">
    <source>
        <dbReference type="Proteomes" id="UP001574673"/>
    </source>
</evidence>
<dbReference type="EMBL" id="JBEUWX010000001">
    <property type="protein sequence ID" value="MFA9948819.1"/>
    <property type="molecule type" value="Genomic_DNA"/>
</dbReference>
<protein>
    <submittedName>
        <fullName evidence="16">TonB-dependent copper receptor</fullName>
    </submittedName>
</protein>
<dbReference type="Pfam" id="PF07715">
    <property type="entry name" value="Plug"/>
    <property type="match status" value="1"/>
</dbReference>
<keyword evidence="9 10" id="KW-0998">Cell outer membrane</keyword>
<dbReference type="Proteomes" id="UP001574673">
    <property type="component" value="Unassembled WGS sequence"/>
</dbReference>
<evidence type="ECO:0000256" key="10">
    <source>
        <dbReference type="PROSITE-ProRule" id="PRU01360"/>
    </source>
</evidence>
<evidence type="ECO:0000256" key="5">
    <source>
        <dbReference type="ARBA" id="ARBA00022692"/>
    </source>
</evidence>
<keyword evidence="7 10" id="KW-0472">Membrane</keyword>
<comment type="caution">
    <text evidence="16">The sequence shown here is derived from an EMBL/GenBank/DDBJ whole genome shotgun (WGS) entry which is preliminary data.</text>
</comment>
<gene>
    <name evidence="16" type="ORF">ABCS64_00505</name>
</gene>
<accession>A0ABV4UBR2</accession>
<feature type="domain" description="TonB-dependent receptor plug" evidence="15">
    <location>
        <begin position="79"/>
        <end position="181"/>
    </location>
</feature>
<dbReference type="PROSITE" id="PS52016">
    <property type="entry name" value="TONB_DEPENDENT_REC_3"/>
    <property type="match status" value="1"/>
</dbReference>
<dbReference type="InterPro" id="IPR036942">
    <property type="entry name" value="Beta-barrel_TonB_sf"/>
</dbReference>
<reference evidence="17" key="1">
    <citation type="submission" date="2024-06" db="EMBL/GenBank/DDBJ databases">
        <title>Radixoralia hellwigii gen. nov., sp nov., isolated from a root canal in the human oral cavity.</title>
        <authorList>
            <person name="Bartsch S."/>
            <person name="Wittmer A."/>
            <person name="Schulz A.-K."/>
            <person name="Neumann-Schaal M."/>
            <person name="Wolf J."/>
            <person name="Gronow S."/>
            <person name="Tennert C."/>
            <person name="Haecker G."/>
            <person name="Cieplik F."/>
            <person name="Al-Ahmad A."/>
        </authorList>
    </citation>
    <scope>NUCLEOTIDE SEQUENCE [LARGE SCALE GENOMIC DNA]</scope>
    <source>
        <strain evidence="17">Wk13</strain>
    </source>
</reference>
<dbReference type="RefSeq" id="WP_418889992.1">
    <property type="nucleotide sequence ID" value="NZ_JBEUWX010000001.1"/>
</dbReference>